<evidence type="ECO:0000256" key="1">
    <source>
        <dbReference type="SAM" id="SignalP"/>
    </source>
</evidence>
<evidence type="ECO:0000313" key="4">
    <source>
        <dbReference type="Proteomes" id="UP001549749"/>
    </source>
</evidence>
<proteinExistence type="predicted"/>
<evidence type="ECO:0000313" key="3">
    <source>
        <dbReference type="EMBL" id="MET6997369.1"/>
    </source>
</evidence>
<organism evidence="3 4">
    <name type="scientific">Chitinophaga defluvii</name>
    <dbReference type="NCBI Taxonomy" id="3163343"/>
    <lineage>
        <taxon>Bacteria</taxon>
        <taxon>Pseudomonadati</taxon>
        <taxon>Bacteroidota</taxon>
        <taxon>Chitinophagia</taxon>
        <taxon>Chitinophagales</taxon>
        <taxon>Chitinophagaceae</taxon>
        <taxon>Chitinophaga</taxon>
    </lineage>
</organism>
<name>A0ABV2T5E0_9BACT</name>
<dbReference type="SUPFAM" id="SSF56601">
    <property type="entry name" value="beta-lactamase/transpeptidase-like"/>
    <property type="match status" value="1"/>
</dbReference>
<protein>
    <submittedName>
        <fullName evidence="3">Serine hydrolase domain-containing protein</fullName>
        <ecNumber evidence="3">3.1.1.103</ecNumber>
    </submittedName>
</protein>
<dbReference type="EMBL" id="JBEXAC010000001">
    <property type="protein sequence ID" value="MET6997369.1"/>
    <property type="molecule type" value="Genomic_DNA"/>
</dbReference>
<accession>A0ABV2T5E0</accession>
<dbReference type="Proteomes" id="UP001549749">
    <property type="component" value="Unassembled WGS sequence"/>
</dbReference>
<gene>
    <name evidence="3" type="ORF">ABR189_08310</name>
</gene>
<dbReference type="GO" id="GO:0016787">
    <property type="term" value="F:hydrolase activity"/>
    <property type="evidence" value="ECO:0007669"/>
    <property type="project" value="UniProtKB-KW"/>
</dbReference>
<keyword evidence="3" id="KW-0378">Hydrolase</keyword>
<dbReference type="InterPro" id="IPR050491">
    <property type="entry name" value="AmpC-like"/>
</dbReference>
<reference evidence="3 4" key="1">
    <citation type="submission" date="2024-06" db="EMBL/GenBank/DDBJ databases">
        <title>Chitinophaga defluvii sp. nov., isolated from municipal sewage.</title>
        <authorList>
            <person name="Zhang L."/>
        </authorList>
    </citation>
    <scope>NUCLEOTIDE SEQUENCE [LARGE SCALE GENOMIC DNA]</scope>
    <source>
        <strain evidence="3 4">H8</strain>
    </source>
</reference>
<dbReference type="InterPro" id="IPR001466">
    <property type="entry name" value="Beta-lactam-related"/>
</dbReference>
<feature type="chain" id="PRO_5046161127" evidence="1">
    <location>
        <begin position="27"/>
        <end position="402"/>
    </location>
</feature>
<feature type="domain" description="Beta-lactamase-related" evidence="2">
    <location>
        <begin position="84"/>
        <end position="375"/>
    </location>
</feature>
<feature type="signal peptide" evidence="1">
    <location>
        <begin position="1"/>
        <end position="26"/>
    </location>
</feature>
<keyword evidence="1" id="KW-0732">Signal</keyword>
<sequence length="402" mass="45777">MKRLKAVIVILTISGGAFFSSCQSSAARKEEAARKKVKDAATYTLGLSEEAKAAILNAPRTKQQQQELNTFYNGKLLRSGFNGSIIVAKKGVIIFEKYHGLENYRTKTPVIDSSSFQLASVSKTFTGMGILWLLDRQKLSLTDSIQKYFPEFPYRGIDISMLLTHRSGLPNYLYFCDSLWKDRDKFLTNEDVIKLMEQHRPPIQHHPGTHFQYCNTNYMLLAAIIEKVSGQPYNDFMEQTIFKPLGMENTFVYDPATAARPHQTVSHKYNGQLEPDTYFDGVMGDKGIYSTAKDMLKWDQALYSGKLFKPETLQAAYTPYSHEKPGIRNYGLGWRLMDYPDSSKIVYHNGWWHGNNTVFYRFIQDSTTLIILGNKYNRGIYQAVKPIRDILGHGDGSEAGEE</sequence>
<comment type="caution">
    <text evidence="3">The sequence shown here is derived from an EMBL/GenBank/DDBJ whole genome shotgun (WGS) entry which is preliminary data.</text>
</comment>
<dbReference type="Pfam" id="PF00144">
    <property type="entry name" value="Beta-lactamase"/>
    <property type="match status" value="1"/>
</dbReference>
<dbReference type="RefSeq" id="WP_354660007.1">
    <property type="nucleotide sequence ID" value="NZ_JBEXAC010000001.1"/>
</dbReference>
<dbReference type="EC" id="3.1.1.103" evidence="3"/>
<keyword evidence="4" id="KW-1185">Reference proteome</keyword>
<evidence type="ECO:0000259" key="2">
    <source>
        <dbReference type="Pfam" id="PF00144"/>
    </source>
</evidence>
<dbReference type="InterPro" id="IPR012338">
    <property type="entry name" value="Beta-lactam/transpept-like"/>
</dbReference>
<dbReference type="PANTHER" id="PTHR46825">
    <property type="entry name" value="D-ALANYL-D-ALANINE-CARBOXYPEPTIDASE/ENDOPEPTIDASE AMPH"/>
    <property type="match status" value="1"/>
</dbReference>
<dbReference type="PANTHER" id="PTHR46825:SF9">
    <property type="entry name" value="BETA-LACTAMASE-RELATED DOMAIN-CONTAINING PROTEIN"/>
    <property type="match status" value="1"/>
</dbReference>
<dbReference type="Gene3D" id="3.40.710.10">
    <property type="entry name" value="DD-peptidase/beta-lactamase superfamily"/>
    <property type="match status" value="1"/>
</dbReference>
<dbReference type="PROSITE" id="PS51257">
    <property type="entry name" value="PROKAR_LIPOPROTEIN"/>
    <property type="match status" value="1"/>
</dbReference>